<protein>
    <submittedName>
        <fullName evidence="7">Alpha/beta fold hydrolase</fullName>
    </submittedName>
</protein>
<name>A0A426TUE8_9CHLR</name>
<dbReference type="Pfam" id="PF08386">
    <property type="entry name" value="Abhydrolase_4"/>
    <property type="match status" value="1"/>
</dbReference>
<evidence type="ECO:0000256" key="4">
    <source>
        <dbReference type="SAM" id="SignalP"/>
    </source>
</evidence>
<dbReference type="PRINTS" id="PR00793">
    <property type="entry name" value="PROAMNOPTASE"/>
</dbReference>
<evidence type="ECO:0000256" key="3">
    <source>
        <dbReference type="SAM" id="MobiDB-lite"/>
    </source>
</evidence>
<dbReference type="GO" id="GO:0006508">
    <property type="term" value="P:proteolysis"/>
    <property type="evidence" value="ECO:0007669"/>
    <property type="project" value="InterPro"/>
</dbReference>
<comment type="similarity">
    <text evidence="1">Belongs to the peptidase S33 family.</text>
</comment>
<dbReference type="InterPro" id="IPR051601">
    <property type="entry name" value="Serine_prot/Carboxylest_S33"/>
</dbReference>
<organism evidence="7 8">
    <name type="scientific">Candidatus Viridilinea halotolerans</name>
    <dbReference type="NCBI Taxonomy" id="2491704"/>
    <lineage>
        <taxon>Bacteria</taxon>
        <taxon>Bacillati</taxon>
        <taxon>Chloroflexota</taxon>
        <taxon>Chloroflexia</taxon>
        <taxon>Chloroflexales</taxon>
        <taxon>Chloroflexineae</taxon>
        <taxon>Oscillochloridaceae</taxon>
        <taxon>Candidatus Viridilinea</taxon>
    </lineage>
</organism>
<feature type="compositionally biased region" description="Acidic residues" evidence="3">
    <location>
        <begin position="46"/>
        <end position="60"/>
    </location>
</feature>
<evidence type="ECO:0000259" key="6">
    <source>
        <dbReference type="Pfam" id="PF08386"/>
    </source>
</evidence>
<gene>
    <name evidence="7" type="ORF">EI684_17095</name>
</gene>
<feature type="domain" description="AB hydrolase-1" evidence="5">
    <location>
        <begin position="128"/>
        <end position="292"/>
    </location>
</feature>
<proteinExistence type="inferred from homology"/>
<dbReference type="InterPro" id="IPR002410">
    <property type="entry name" value="Peptidase_S33"/>
</dbReference>
<feature type="chain" id="PRO_5019141733" evidence="4">
    <location>
        <begin position="33"/>
        <end position="540"/>
    </location>
</feature>
<comment type="caution">
    <text evidence="7">The sequence shown here is derived from an EMBL/GenBank/DDBJ whole genome shotgun (WGS) entry which is preliminary data.</text>
</comment>
<evidence type="ECO:0000256" key="2">
    <source>
        <dbReference type="ARBA" id="ARBA00022801"/>
    </source>
</evidence>
<feature type="signal peptide" evidence="4">
    <location>
        <begin position="1"/>
        <end position="32"/>
    </location>
</feature>
<reference evidence="7 8" key="1">
    <citation type="submission" date="2018-12" db="EMBL/GenBank/DDBJ databases">
        <title>Genome Sequence of Candidatus Viridilinea halotolerans isolated from saline sulfide-rich spring.</title>
        <authorList>
            <person name="Grouzdev D.S."/>
            <person name="Burganskaya E.I."/>
            <person name="Krutkina M.S."/>
            <person name="Sukhacheva M.V."/>
            <person name="Gorlenko V.M."/>
        </authorList>
    </citation>
    <scope>NUCLEOTIDE SEQUENCE [LARGE SCALE GENOMIC DNA]</scope>
    <source>
        <strain evidence="7">Chok-6</strain>
    </source>
</reference>
<keyword evidence="4" id="KW-0732">Signal</keyword>
<dbReference type="AlphaFoldDB" id="A0A426TUE8"/>
<evidence type="ECO:0000259" key="5">
    <source>
        <dbReference type="Pfam" id="PF00561"/>
    </source>
</evidence>
<dbReference type="InterPro" id="IPR000073">
    <property type="entry name" value="AB_hydrolase_1"/>
</dbReference>
<keyword evidence="2 7" id="KW-0378">Hydrolase</keyword>
<evidence type="ECO:0000256" key="1">
    <source>
        <dbReference type="ARBA" id="ARBA00010088"/>
    </source>
</evidence>
<dbReference type="Proteomes" id="UP000280307">
    <property type="component" value="Unassembled WGS sequence"/>
</dbReference>
<evidence type="ECO:0000313" key="8">
    <source>
        <dbReference type="Proteomes" id="UP000280307"/>
    </source>
</evidence>
<feature type="region of interest" description="Disordered" evidence="3">
    <location>
        <begin position="29"/>
        <end position="60"/>
    </location>
</feature>
<dbReference type="Pfam" id="PF00561">
    <property type="entry name" value="Abhydrolase_1"/>
    <property type="match status" value="1"/>
</dbReference>
<dbReference type="Gene3D" id="3.40.50.1820">
    <property type="entry name" value="alpha/beta hydrolase"/>
    <property type="match status" value="1"/>
</dbReference>
<dbReference type="SUPFAM" id="SSF53474">
    <property type="entry name" value="alpha/beta-Hydrolases"/>
    <property type="match status" value="1"/>
</dbReference>
<evidence type="ECO:0000313" key="7">
    <source>
        <dbReference type="EMBL" id="RRR68748.1"/>
    </source>
</evidence>
<dbReference type="PANTHER" id="PTHR43248:SF25">
    <property type="entry name" value="AB HYDROLASE-1 DOMAIN-CONTAINING PROTEIN-RELATED"/>
    <property type="match status" value="1"/>
</dbReference>
<sequence>MHPSVRPLRSFALLLVVALLLTACGDPPQATAPPPAASPVPVAQVEQEEEEGSAAEEEYTETNETSYAAWLEAAHCPDGLLDDVDLDEIEVTCAYLNVPEDRSDPEGTTIQLAVAVISSRSDSARPDPIIYLEGGPGGSAVLGLAAWVDSPLRDEYDLILFDQRGTGFSLPSLNCIEMEDAEDGDANYAAAQECRDRLVDDEGVNLNAYSSATNAADVADLIAQLDYAEVNLLGISYGTRLALAVLRDNATGVRSVILDSPYPPQVYAYNEQALNAGLAIQALLRGCAADAECSDTFPDLEERFYALVDFLNDEPVTIEVEDPETGEVSEGEVSGDDLVDELSGWLYDTDMIRYVPLMIDELDSGETATLTFLYELGGSGFSRQAQGEGDLSDSEAMFYALECREEGYVSSLEQAEALAIALPPQLANALLASNEDFFMLCAIWDVEAATDYERSVVYSAVPTLVLAGEYDPVTPPSWGVLASAGLLNSYFYVLPGGGHAVTDASDCMMSITKEFLDNPDQEPDASCVDDLVPDFAYELP</sequence>
<accession>A0A426TUE8</accession>
<dbReference type="GO" id="GO:0004177">
    <property type="term" value="F:aminopeptidase activity"/>
    <property type="evidence" value="ECO:0007669"/>
    <property type="project" value="UniProtKB-EC"/>
</dbReference>
<dbReference type="InterPro" id="IPR013595">
    <property type="entry name" value="Pept_S33_TAP-like_C"/>
</dbReference>
<feature type="domain" description="Peptidase S33 tripeptidyl aminopeptidase-like C-terminal" evidence="6">
    <location>
        <begin position="439"/>
        <end position="527"/>
    </location>
</feature>
<dbReference type="PANTHER" id="PTHR43248">
    <property type="entry name" value="2-SUCCINYL-6-HYDROXY-2,4-CYCLOHEXADIENE-1-CARBOXYLATE SYNTHASE"/>
    <property type="match status" value="1"/>
</dbReference>
<dbReference type="PROSITE" id="PS51257">
    <property type="entry name" value="PROKAR_LIPOPROTEIN"/>
    <property type="match status" value="1"/>
</dbReference>
<dbReference type="EMBL" id="RSAS01000695">
    <property type="protein sequence ID" value="RRR68748.1"/>
    <property type="molecule type" value="Genomic_DNA"/>
</dbReference>
<dbReference type="InterPro" id="IPR029058">
    <property type="entry name" value="AB_hydrolase_fold"/>
</dbReference>